<dbReference type="Proteomes" id="UP000297907">
    <property type="component" value="Unassembled WGS sequence"/>
</dbReference>
<accession>A0A4R8WC09</accession>
<dbReference type="OrthoDB" id="7950977at2"/>
<proteinExistence type="predicted"/>
<dbReference type="Gene3D" id="1.10.150.20">
    <property type="entry name" value="5' to 3' exonuclease, C-terminal subdomain"/>
    <property type="match status" value="1"/>
</dbReference>
<keyword evidence="2" id="KW-1185">Reference proteome</keyword>
<dbReference type="Pfam" id="PF14520">
    <property type="entry name" value="HHH_5"/>
    <property type="match status" value="1"/>
</dbReference>
<gene>
    <name evidence="1" type="ORF">E3O42_04640</name>
</gene>
<keyword evidence="1" id="KW-0238">DNA-binding</keyword>
<name>A0A4R8WC09_9MICO</name>
<sequence>MARDGYGSADADRAVWVAQGIPAPARRALVAAGILTVKDLRAMDPDVLARLHGMGPSALARLRPLRATPDLPDHRCSHAAPR</sequence>
<organism evidence="1 2">
    <name type="scientific">Cryobacterium adonitolivorans</name>
    <dbReference type="NCBI Taxonomy" id="1259189"/>
    <lineage>
        <taxon>Bacteria</taxon>
        <taxon>Bacillati</taxon>
        <taxon>Actinomycetota</taxon>
        <taxon>Actinomycetes</taxon>
        <taxon>Micrococcales</taxon>
        <taxon>Microbacteriaceae</taxon>
        <taxon>Cryobacterium</taxon>
    </lineage>
</organism>
<reference evidence="1 2" key="1">
    <citation type="submission" date="2019-03" db="EMBL/GenBank/DDBJ databases">
        <title>Genomics of glacier-inhabiting Cryobacterium strains.</title>
        <authorList>
            <person name="Liu Q."/>
            <person name="Xin Y.-H."/>
        </authorList>
    </citation>
    <scope>NUCLEOTIDE SEQUENCE [LARGE SCALE GENOMIC DNA]</scope>
    <source>
        <strain evidence="1 2">RHLS22-1</strain>
    </source>
</reference>
<protein>
    <submittedName>
        <fullName evidence="1">DNA-binding protein</fullName>
    </submittedName>
</protein>
<dbReference type="SUPFAM" id="SSF47789">
    <property type="entry name" value="C-terminal domain of RNA polymerase alpha subunit"/>
    <property type="match status" value="1"/>
</dbReference>
<dbReference type="AlphaFoldDB" id="A0A4R8WC09"/>
<evidence type="ECO:0000313" key="1">
    <source>
        <dbReference type="EMBL" id="TFC04860.1"/>
    </source>
</evidence>
<comment type="caution">
    <text evidence="1">The sequence shown here is derived from an EMBL/GenBank/DDBJ whole genome shotgun (WGS) entry which is preliminary data.</text>
</comment>
<dbReference type="EMBL" id="SOFL01000012">
    <property type="protein sequence ID" value="TFC04860.1"/>
    <property type="molecule type" value="Genomic_DNA"/>
</dbReference>
<evidence type="ECO:0000313" key="2">
    <source>
        <dbReference type="Proteomes" id="UP000297907"/>
    </source>
</evidence>
<dbReference type="GO" id="GO:0003677">
    <property type="term" value="F:DNA binding"/>
    <property type="evidence" value="ECO:0007669"/>
    <property type="project" value="UniProtKB-KW"/>
</dbReference>